<dbReference type="Gene3D" id="3.30.70.270">
    <property type="match status" value="1"/>
</dbReference>
<dbReference type="NCBIfam" id="TIGR00254">
    <property type="entry name" value="GGDEF"/>
    <property type="match status" value="1"/>
</dbReference>
<proteinExistence type="predicted"/>
<dbReference type="Pfam" id="PF08447">
    <property type="entry name" value="PAS_3"/>
    <property type="match status" value="1"/>
</dbReference>
<feature type="domain" description="PAC" evidence="1">
    <location>
        <begin position="94"/>
        <end position="148"/>
    </location>
</feature>
<dbReference type="SUPFAM" id="SSF141868">
    <property type="entry name" value="EAL domain-like"/>
    <property type="match status" value="1"/>
</dbReference>
<dbReference type="InterPro" id="IPR043128">
    <property type="entry name" value="Rev_trsase/Diguanyl_cyclase"/>
</dbReference>
<feature type="domain" description="EAL" evidence="2">
    <location>
        <begin position="327"/>
        <end position="579"/>
    </location>
</feature>
<dbReference type="Proteomes" id="UP001057498">
    <property type="component" value="Chromosome"/>
</dbReference>
<dbReference type="SMART" id="SM00052">
    <property type="entry name" value="EAL"/>
    <property type="match status" value="1"/>
</dbReference>
<dbReference type="InterPro" id="IPR001633">
    <property type="entry name" value="EAL_dom"/>
</dbReference>
<dbReference type="SMART" id="SM00267">
    <property type="entry name" value="GGDEF"/>
    <property type="match status" value="1"/>
</dbReference>
<reference evidence="4" key="1">
    <citation type="submission" date="2022-04" db="EMBL/GenBank/DDBJ databases">
        <title>Whole genome sequence of Sphaerotilus sp. FB-5.</title>
        <authorList>
            <person name="Takeda M."/>
            <person name="Narihara S."/>
            <person name="Akimoto M."/>
            <person name="Akimoto R."/>
            <person name="Nishiyashiki S."/>
            <person name="Murakami T."/>
        </authorList>
    </citation>
    <scope>NUCLEOTIDE SEQUENCE</scope>
    <source>
        <strain evidence="4">FB-5</strain>
    </source>
</reference>
<dbReference type="EMBL" id="AP025730">
    <property type="protein sequence ID" value="BDI05546.1"/>
    <property type="molecule type" value="Genomic_DNA"/>
</dbReference>
<dbReference type="PANTHER" id="PTHR33121">
    <property type="entry name" value="CYCLIC DI-GMP PHOSPHODIESTERASE PDEF"/>
    <property type="match status" value="1"/>
</dbReference>
<evidence type="ECO:0000259" key="2">
    <source>
        <dbReference type="PROSITE" id="PS50883"/>
    </source>
</evidence>
<evidence type="ECO:0008006" key="6">
    <source>
        <dbReference type="Google" id="ProtNLM"/>
    </source>
</evidence>
<dbReference type="SUPFAM" id="SSF55073">
    <property type="entry name" value="Nucleotide cyclase"/>
    <property type="match status" value="1"/>
</dbReference>
<name>A0ABN6PR12_9BURK</name>
<dbReference type="Gene3D" id="3.20.20.450">
    <property type="entry name" value="EAL domain"/>
    <property type="match status" value="1"/>
</dbReference>
<dbReference type="InterPro" id="IPR000700">
    <property type="entry name" value="PAS-assoc_C"/>
</dbReference>
<dbReference type="Pfam" id="PF00563">
    <property type="entry name" value="EAL"/>
    <property type="match status" value="1"/>
</dbReference>
<dbReference type="CDD" id="cd01948">
    <property type="entry name" value="EAL"/>
    <property type="match status" value="1"/>
</dbReference>
<dbReference type="SUPFAM" id="SSF55785">
    <property type="entry name" value="PYP-like sensor domain (PAS domain)"/>
    <property type="match status" value="1"/>
</dbReference>
<accession>A0ABN6PR12</accession>
<organism evidence="4 5">
    <name type="scientific">Sphaerotilus microaerophilus</name>
    <dbReference type="NCBI Taxonomy" id="2914710"/>
    <lineage>
        <taxon>Bacteria</taxon>
        <taxon>Pseudomonadati</taxon>
        <taxon>Pseudomonadota</taxon>
        <taxon>Betaproteobacteria</taxon>
        <taxon>Burkholderiales</taxon>
        <taxon>Sphaerotilaceae</taxon>
        <taxon>Sphaerotilus</taxon>
    </lineage>
</organism>
<evidence type="ECO:0000313" key="4">
    <source>
        <dbReference type="EMBL" id="BDI05546.1"/>
    </source>
</evidence>
<protein>
    <recommendedName>
        <fullName evidence="6">Diguanylate cyclase (GGDEF) domain-containing protein</fullName>
    </recommendedName>
</protein>
<sequence>MLPCEAGDEVGGCPSWPAICASERRLRRALWASGASVWEWQQAEDLLVMDPISLPGGVLRLPTLSPAEFMQRLHPEDAEPAGQTWRSHLQGVRPDFEMSLRLPHAGRLRWLRLHGRAVERGADGQALRVIGTVKDMTGEREAAEALQAMARELEQVAGRDGLTDLPNRSGLESYLTSRLGSTGGFALLQLDIEGFKDINDSYGHEAGDRLLRAASERLRGVIGPTRDGLLARWSGTSFCAVLPPDSGETEVRATAQGVIAAFSSSFEIGGHQVSLTPSIGAVLAHRDGDTAVELLRKVDVATCAAREPGRNGLAFYDAGLEDDVQRRVRLFSLLRADAERNGFAFVAQPKVDAAGRAIGAELLMRWPTEAFGYVSPVEFIPMAEKLGLIGLMGRHALHAAARLAARCQAAGQALPVAVNLSPKQLLQPGLDRQLLLACERAGIAPALLELELTESALLVGMEVVTPVLQRLRRQGFSLALDDFGTGYSSLSYLRQLPFTKVKIDRSFVMDIERDARALQMLEPMLRLCEVLGMSTVAEGVETPAQFEALRQLGVPEFQGYHFARPMPLEDWARRVEQAAGAPVPLPG</sequence>
<dbReference type="PANTHER" id="PTHR33121:SF19">
    <property type="entry name" value="CYCLIC DI-GMP PHOSPHODIESTERASE PA2567"/>
    <property type="match status" value="1"/>
</dbReference>
<evidence type="ECO:0000259" key="3">
    <source>
        <dbReference type="PROSITE" id="PS50887"/>
    </source>
</evidence>
<feature type="domain" description="GGDEF" evidence="3">
    <location>
        <begin position="183"/>
        <end position="318"/>
    </location>
</feature>
<dbReference type="RefSeq" id="WP_251973568.1">
    <property type="nucleotide sequence ID" value="NZ_AP025730.1"/>
</dbReference>
<dbReference type="InterPro" id="IPR013655">
    <property type="entry name" value="PAS_fold_3"/>
</dbReference>
<dbReference type="InterPro" id="IPR035919">
    <property type="entry name" value="EAL_sf"/>
</dbReference>
<dbReference type="PROSITE" id="PS50113">
    <property type="entry name" value="PAC"/>
    <property type="match status" value="1"/>
</dbReference>
<keyword evidence="5" id="KW-1185">Reference proteome</keyword>
<evidence type="ECO:0000313" key="5">
    <source>
        <dbReference type="Proteomes" id="UP001057498"/>
    </source>
</evidence>
<dbReference type="CDD" id="cd01949">
    <property type="entry name" value="GGDEF"/>
    <property type="match status" value="1"/>
</dbReference>
<dbReference type="PROSITE" id="PS50887">
    <property type="entry name" value="GGDEF"/>
    <property type="match status" value="1"/>
</dbReference>
<dbReference type="InterPro" id="IPR029787">
    <property type="entry name" value="Nucleotide_cyclase"/>
</dbReference>
<dbReference type="InterPro" id="IPR000160">
    <property type="entry name" value="GGDEF_dom"/>
</dbReference>
<gene>
    <name evidence="4" type="ORF">CATMQ487_25160</name>
</gene>
<dbReference type="InterPro" id="IPR050706">
    <property type="entry name" value="Cyclic-di-GMP_PDE-like"/>
</dbReference>
<dbReference type="InterPro" id="IPR035965">
    <property type="entry name" value="PAS-like_dom_sf"/>
</dbReference>
<dbReference type="PROSITE" id="PS50883">
    <property type="entry name" value="EAL"/>
    <property type="match status" value="1"/>
</dbReference>
<dbReference type="Pfam" id="PF00990">
    <property type="entry name" value="GGDEF"/>
    <property type="match status" value="1"/>
</dbReference>
<dbReference type="Gene3D" id="3.30.450.20">
    <property type="entry name" value="PAS domain"/>
    <property type="match status" value="1"/>
</dbReference>
<evidence type="ECO:0000259" key="1">
    <source>
        <dbReference type="PROSITE" id="PS50113"/>
    </source>
</evidence>